<dbReference type="PRINTS" id="PR00722">
    <property type="entry name" value="CHYMOTRYPSIN"/>
</dbReference>
<dbReference type="InterPro" id="IPR033116">
    <property type="entry name" value="TRYPSIN_SER"/>
</dbReference>
<evidence type="ECO:0000256" key="6">
    <source>
        <dbReference type="SAM" id="SignalP"/>
    </source>
</evidence>
<feature type="domain" description="Peptidase S1" evidence="7">
    <location>
        <begin position="50"/>
        <end position="288"/>
    </location>
</feature>
<dbReference type="Gene3D" id="2.40.10.10">
    <property type="entry name" value="Trypsin-like serine proteases"/>
    <property type="match status" value="1"/>
</dbReference>
<keyword evidence="1 5" id="KW-0645">Protease</keyword>
<evidence type="ECO:0000313" key="9">
    <source>
        <dbReference type="Proteomes" id="UP000242188"/>
    </source>
</evidence>
<feature type="chain" id="PRO_5012532739" evidence="6">
    <location>
        <begin position="16"/>
        <end position="288"/>
    </location>
</feature>
<keyword evidence="9" id="KW-1185">Reference proteome</keyword>
<dbReference type="InterPro" id="IPR009003">
    <property type="entry name" value="Peptidase_S1_PA"/>
</dbReference>
<organism evidence="8 9">
    <name type="scientific">Mizuhopecten yessoensis</name>
    <name type="common">Japanese scallop</name>
    <name type="synonym">Patinopecten yessoensis</name>
    <dbReference type="NCBI Taxonomy" id="6573"/>
    <lineage>
        <taxon>Eukaryota</taxon>
        <taxon>Metazoa</taxon>
        <taxon>Spiralia</taxon>
        <taxon>Lophotrochozoa</taxon>
        <taxon>Mollusca</taxon>
        <taxon>Bivalvia</taxon>
        <taxon>Autobranchia</taxon>
        <taxon>Pteriomorphia</taxon>
        <taxon>Pectinida</taxon>
        <taxon>Pectinoidea</taxon>
        <taxon>Pectinidae</taxon>
        <taxon>Mizuhopecten</taxon>
    </lineage>
</organism>
<dbReference type="OrthoDB" id="9425590at2759"/>
<dbReference type="InterPro" id="IPR001254">
    <property type="entry name" value="Trypsin_dom"/>
</dbReference>
<dbReference type="InterPro" id="IPR018114">
    <property type="entry name" value="TRYPSIN_HIS"/>
</dbReference>
<dbReference type="GO" id="GO:0004252">
    <property type="term" value="F:serine-type endopeptidase activity"/>
    <property type="evidence" value="ECO:0007669"/>
    <property type="project" value="InterPro"/>
</dbReference>
<reference evidence="8 9" key="1">
    <citation type="journal article" date="2017" name="Nat. Ecol. Evol.">
        <title>Scallop genome provides insights into evolution of bilaterian karyotype and development.</title>
        <authorList>
            <person name="Wang S."/>
            <person name="Zhang J."/>
            <person name="Jiao W."/>
            <person name="Li J."/>
            <person name="Xun X."/>
            <person name="Sun Y."/>
            <person name="Guo X."/>
            <person name="Huan P."/>
            <person name="Dong B."/>
            <person name="Zhang L."/>
            <person name="Hu X."/>
            <person name="Sun X."/>
            <person name="Wang J."/>
            <person name="Zhao C."/>
            <person name="Wang Y."/>
            <person name="Wang D."/>
            <person name="Huang X."/>
            <person name="Wang R."/>
            <person name="Lv J."/>
            <person name="Li Y."/>
            <person name="Zhang Z."/>
            <person name="Liu B."/>
            <person name="Lu W."/>
            <person name="Hui Y."/>
            <person name="Liang J."/>
            <person name="Zhou Z."/>
            <person name="Hou R."/>
            <person name="Li X."/>
            <person name="Liu Y."/>
            <person name="Li H."/>
            <person name="Ning X."/>
            <person name="Lin Y."/>
            <person name="Zhao L."/>
            <person name="Xing Q."/>
            <person name="Dou J."/>
            <person name="Li Y."/>
            <person name="Mao J."/>
            <person name="Guo H."/>
            <person name="Dou H."/>
            <person name="Li T."/>
            <person name="Mu C."/>
            <person name="Jiang W."/>
            <person name="Fu Q."/>
            <person name="Fu X."/>
            <person name="Miao Y."/>
            <person name="Liu J."/>
            <person name="Yu Q."/>
            <person name="Li R."/>
            <person name="Liao H."/>
            <person name="Li X."/>
            <person name="Kong Y."/>
            <person name="Jiang Z."/>
            <person name="Chourrout D."/>
            <person name="Li R."/>
            <person name="Bao Z."/>
        </authorList>
    </citation>
    <scope>NUCLEOTIDE SEQUENCE [LARGE SCALE GENOMIC DNA]</scope>
    <source>
        <strain evidence="8 9">PY_sf001</strain>
    </source>
</reference>
<keyword evidence="4" id="KW-1015">Disulfide bond</keyword>
<keyword evidence="2 5" id="KW-0378">Hydrolase</keyword>
<dbReference type="InterPro" id="IPR043504">
    <property type="entry name" value="Peptidase_S1_PA_chymotrypsin"/>
</dbReference>
<dbReference type="PROSITE" id="PS00134">
    <property type="entry name" value="TRYPSIN_HIS"/>
    <property type="match status" value="1"/>
</dbReference>
<dbReference type="EMBL" id="NEDP02003067">
    <property type="protein sequence ID" value="OWF49581.1"/>
    <property type="molecule type" value="Genomic_DNA"/>
</dbReference>
<dbReference type="GO" id="GO:0006508">
    <property type="term" value="P:proteolysis"/>
    <property type="evidence" value="ECO:0007669"/>
    <property type="project" value="UniProtKB-KW"/>
</dbReference>
<evidence type="ECO:0000259" key="7">
    <source>
        <dbReference type="PROSITE" id="PS50240"/>
    </source>
</evidence>
<comment type="caution">
    <text evidence="8">The sequence shown here is derived from an EMBL/GenBank/DDBJ whole genome shotgun (WGS) entry which is preliminary data.</text>
</comment>
<dbReference type="PROSITE" id="PS00135">
    <property type="entry name" value="TRYPSIN_SER"/>
    <property type="match status" value="1"/>
</dbReference>
<evidence type="ECO:0000256" key="2">
    <source>
        <dbReference type="ARBA" id="ARBA00022801"/>
    </source>
</evidence>
<evidence type="ECO:0000256" key="1">
    <source>
        <dbReference type="ARBA" id="ARBA00022670"/>
    </source>
</evidence>
<dbReference type="PROSITE" id="PS50240">
    <property type="entry name" value="TRYPSIN_DOM"/>
    <property type="match status" value="1"/>
</dbReference>
<dbReference type="PANTHER" id="PTHR24252:SF7">
    <property type="entry name" value="HYALIN"/>
    <property type="match status" value="1"/>
</dbReference>
<dbReference type="SUPFAM" id="SSF50494">
    <property type="entry name" value="Trypsin-like serine proteases"/>
    <property type="match status" value="1"/>
</dbReference>
<accession>A0A210QLM6</accession>
<dbReference type="CDD" id="cd00190">
    <property type="entry name" value="Tryp_SPc"/>
    <property type="match status" value="1"/>
</dbReference>
<evidence type="ECO:0000256" key="3">
    <source>
        <dbReference type="ARBA" id="ARBA00022825"/>
    </source>
</evidence>
<proteinExistence type="predicted"/>
<dbReference type="STRING" id="6573.A0A210QLM6"/>
<protein>
    <submittedName>
        <fullName evidence="8">Trypsin-1</fullName>
    </submittedName>
</protein>
<keyword evidence="6" id="KW-0732">Signal</keyword>
<evidence type="ECO:0000256" key="4">
    <source>
        <dbReference type="ARBA" id="ARBA00023157"/>
    </source>
</evidence>
<dbReference type="AlphaFoldDB" id="A0A210QLM6"/>
<name>A0A210QLM6_MIZYE</name>
<gene>
    <name evidence="8" type="ORF">KP79_PYT06339</name>
</gene>
<evidence type="ECO:0000256" key="5">
    <source>
        <dbReference type="RuleBase" id="RU363034"/>
    </source>
</evidence>
<dbReference type="Pfam" id="PF00089">
    <property type="entry name" value="Trypsin"/>
    <property type="match status" value="1"/>
</dbReference>
<dbReference type="PANTHER" id="PTHR24252">
    <property type="entry name" value="ACROSIN-RELATED"/>
    <property type="match status" value="1"/>
</dbReference>
<dbReference type="FunFam" id="2.40.10.10:FF:000003">
    <property type="entry name" value="Transmembrane serine protease 3"/>
    <property type="match status" value="1"/>
</dbReference>
<sequence>MFVPILLACVVAVFGKPHHHNAISHGHYHHQQFHNHQPTTKTDTAIAPLIVGGSTADPKDWPWQAALSMNGFLFCGGSLIGPNEIGDYYVLTAAHCVYGDTAGSFNVDLGRHKVNNDPNVQSRSVERIAVHEDYNRRTLENDIALLKLGTQPNISQANVGPVNLPEVADEQPPAGANLWVTGFGTTSSGGTSPEFLQAVEKPYVLDSVCARNSVYGNDYYPDTMLCAGSTGLDACQGDSGGPLVLLKSDGSYTQYGVVSWGIGCGSPGYPGVYAEVSHYLDWIKKNMY</sequence>
<evidence type="ECO:0000313" key="8">
    <source>
        <dbReference type="EMBL" id="OWF49581.1"/>
    </source>
</evidence>
<keyword evidence="3 5" id="KW-0720">Serine protease</keyword>
<dbReference type="Proteomes" id="UP000242188">
    <property type="component" value="Unassembled WGS sequence"/>
</dbReference>
<dbReference type="InterPro" id="IPR001314">
    <property type="entry name" value="Peptidase_S1A"/>
</dbReference>
<feature type="signal peptide" evidence="6">
    <location>
        <begin position="1"/>
        <end position="15"/>
    </location>
</feature>
<dbReference type="SMART" id="SM00020">
    <property type="entry name" value="Tryp_SPc"/>
    <property type="match status" value="1"/>
</dbReference>